<sequence length="423" mass="47693">MSDQEEQHKHKQTIINVDSDEPFAYRCNVCELDFSIIEELLAHVTESHTNPNGSVSCTDCQETLSNADEYIEHHHSHHGINLKSNSVASVPHTEDQNENDGNQVTILNEDGEPVGIATNEDENSNASNGGNGNHPQKRRGTRMSIETPAKRIIRAHQQTQQRHHQSRQRNEIDIDVTELDCIKLRTNLNKNDNRQDEILQYLKRVDDKLDLIIKHFNVPFHPSSHENTNYNLRNGRSSITSNGRPSMASTSPVANHSIPFPRINFQTTKPSSSSRSNSSSFYTTSDNTTTIHGENGPQEITQYVISDELLESTFLSSRNRGNFAKKLVYAAFPLEERLGRNCYGRKGGSLSGPKEPLEVAKLDAVREAVFRKFPVPASEEDAVWKKDCVIAIDSALRAEIRQRLQQDAKCDDGDDNFVKFLKH</sequence>
<dbReference type="GeneID" id="136820084"/>
<feature type="region of interest" description="Disordered" evidence="2">
    <location>
        <begin position="113"/>
        <end position="142"/>
    </location>
</feature>
<evidence type="ECO:0000313" key="5">
    <source>
        <dbReference type="Proteomes" id="UP000594262"/>
    </source>
</evidence>
<dbReference type="Gene3D" id="3.30.160.60">
    <property type="entry name" value="Classic Zinc Finger"/>
    <property type="match status" value="1"/>
</dbReference>
<dbReference type="RefSeq" id="XP_066932423.1">
    <property type="nucleotide sequence ID" value="XM_067076322.1"/>
</dbReference>
<dbReference type="PROSITE" id="PS00028">
    <property type="entry name" value="ZINC_FINGER_C2H2_1"/>
    <property type="match status" value="2"/>
</dbReference>
<dbReference type="SMART" id="SM01025">
    <property type="entry name" value="BEN"/>
    <property type="match status" value="1"/>
</dbReference>
<dbReference type="SMART" id="SM00355">
    <property type="entry name" value="ZnF_C2H2"/>
    <property type="match status" value="2"/>
</dbReference>
<keyword evidence="1" id="KW-0862">Zinc</keyword>
<feature type="domain" description="C2H2-type" evidence="3">
    <location>
        <begin position="25"/>
        <end position="53"/>
    </location>
</feature>
<reference evidence="4" key="1">
    <citation type="submission" date="2021-01" db="UniProtKB">
        <authorList>
            <consortium name="EnsemblMetazoa"/>
        </authorList>
    </citation>
    <scope>IDENTIFICATION</scope>
</reference>
<name>A0A7M5WVP9_9CNID</name>
<protein>
    <recommendedName>
        <fullName evidence="3">C2H2-type domain-containing protein</fullName>
    </recommendedName>
</protein>
<dbReference type="PROSITE" id="PS50157">
    <property type="entry name" value="ZINC_FINGER_C2H2_2"/>
    <property type="match status" value="1"/>
</dbReference>
<evidence type="ECO:0000259" key="3">
    <source>
        <dbReference type="PROSITE" id="PS50157"/>
    </source>
</evidence>
<dbReference type="EnsemblMetazoa" id="CLYHEMT013872.1">
    <property type="protein sequence ID" value="CLYHEMP013872.1"/>
    <property type="gene ID" value="CLYHEMG013872"/>
</dbReference>
<feature type="compositionally biased region" description="Low complexity" evidence="2">
    <location>
        <begin position="267"/>
        <end position="290"/>
    </location>
</feature>
<evidence type="ECO:0000256" key="1">
    <source>
        <dbReference type="PROSITE-ProRule" id="PRU00042"/>
    </source>
</evidence>
<evidence type="ECO:0000313" key="4">
    <source>
        <dbReference type="EnsemblMetazoa" id="CLYHEMP013872.1"/>
    </source>
</evidence>
<dbReference type="Proteomes" id="UP000594262">
    <property type="component" value="Unplaced"/>
</dbReference>
<dbReference type="OrthoDB" id="6022155at2759"/>
<keyword evidence="1" id="KW-0479">Metal-binding</keyword>
<keyword evidence="5" id="KW-1185">Reference proteome</keyword>
<evidence type="ECO:0000256" key="2">
    <source>
        <dbReference type="SAM" id="MobiDB-lite"/>
    </source>
</evidence>
<dbReference type="InterPro" id="IPR013087">
    <property type="entry name" value="Znf_C2H2_type"/>
</dbReference>
<accession>A0A7M5WVP9</accession>
<feature type="region of interest" description="Disordered" evidence="2">
    <location>
        <begin position="263"/>
        <end position="295"/>
    </location>
</feature>
<dbReference type="GO" id="GO:0003677">
    <property type="term" value="F:DNA binding"/>
    <property type="evidence" value="ECO:0007669"/>
    <property type="project" value="InterPro"/>
</dbReference>
<dbReference type="GO" id="GO:0008270">
    <property type="term" value="F:zinc ion binding"/>
    <property type="evidence" value="ECO:0007669"/>
    <property type="project" value="UniProtKB-KW"/>
</dbReference>
<keyword evidence="1" id="KW-0863">Zinc-finger</keyword>
<dbReference type="InterPro" id="IPR018379">
    <property type="entry name" value="BEN_domain"/>
</dbReference>
<dbReference type="AlphaFoldDB" id="A0A7M5WVP9"/>
<proteinExistence type="predicted"/>
<organism evidence="4 5">
    <name type="scientific">Clytia hemisphaerica</name>
    <dbReference type="NCBI Taxonomy" id="252671"/>
    <lineage>
        <taxon>Eukaryota</taxon>
        <taxon>Metazoa</taxon>
        <taxon>Cnidaria</taxon>
        <taxon>Hydrozoa</taxon>
        <taxon>Hydroidolina</taxon>
        <taxon>Leptothecata</taxon>
        <taxon>Obeliida</taxon>
        <taxon>Clytiidae</taxon>
        <taxon>Clytia</taxon>
    </lineage>
</organism>